<evidence type="ECO:0000313" key="1">
    <source>
        <dbReference type="EMBL" id="QHU24613.1"/>
    </source>
</evidence>
<name>A0A6C0L5K7_PSEAI</name>
<accession>A0A6C0L5K7</accession>
<sequence>MIRLTRRDLSAKRNTDELLPLSTWARLRRMKRRLHLLLLLLLSLTLPLNGVAGVLAFSEPCPMEQHGISMEDMQASCCEDHQQQMSSGKVCKTGQECKSSSMLQVSVIKTPLLFSRSVVITPTHDFLPTASPSGVWRPPRA</sequence>
<organism evidence="1">
    <name type="scientific">Pseudomonas aeruginosa</name>
    <dbReference type="NCBI Taxonomy" id="287"/>
    <lineage>
        <taxon>Bacteria</taxon>
        <taxon>Pseudomonadati</taxon>
        <taxon>Pseudomonadota</taxon>
        <taxon>Gammaproteobacteria</taxon>
        <taxon>Pseudomonadales</taxon>
        <taxon>Pseudomonadaceae</taxon>
        <taxon>Pseudomonas</taxon>
    </lineage>
</organism>
<dbReference type="EMBL" id="MN583270">
    <property type="protein sequence ID" value="QHU24613.1"/>
    <property type="molecule type" value="Genomic_DNA"/>
</dbReference>
<protein>
    <submittedName>
        <fullName evidence="1">Uncharacterized protein</fullName>
    </submittedName>
</protein>
<proteinExistence type="predicted"/>
<dbReference type="AlphaFoldDB" id="A0A6C0L5K7"/>
<keyword evidence="1" id="KW-0614">Plasmid</keyword>
<geneLocation type="plasmid" evidence="1">
    <name>pNK546b</name>
</geneLocation>
<reference evidence="1" key="1">
    <citation type="submission" date="2019-10" db="EMBL/GenBank/DDBJ databases">
        <title>Extensively Drug-Resistant Pseudomonas aeruginosa ST664 clone carrying KPC-2-encoding megaplasmid in a burn clinic.</title>
        <authorList>
            <person name="Li Z."/>
            <person name="Cai Z."/>
            <person name="Cai Z."/>
            <person name="Zhang Y."/>
            <person name="Fu T."/>
            <person name="Jin Y."/>
            <person name="Cheng Z."/>
            <person name="Jin S."/>
            <person name="Wu W."/>
            <person name="Yang L."/>
            <person name="Bai F."/>
        </authorList>
    </citation>
    <scope>NUCLEOTIDE SEQUENCE</scope>
    <source>
        <strain evidence="1">NK546</strain>
        <plasmid evidence="1">pNK546b</plasmid>
    </source>
</reference>